<comment type="caution">
    <text evidence="2">The sequence shown here is derived from an EMBL/GenBank/DDBJ whole genome shotgun (WGS) entry which is preliminary data.</text>
</comment>
<name>A0ABQ6Z1D9_9ENTE</name>
<protein>
    <submittedName>
        <fullName evidence="2">6-phospho-beta-glucosidase</fullName>
    </submittedName>
</protein>
<accession>A0ABQ6Z1D9</accession>
<evidence type="ECO:0000313" key="3">
    <source>
        <dbReference type="Proteomes" id="UP000782705"/>
    </source>
</evidence>
<evidence type="ECO:0000313" key="2">
    <source>
        <dbReference type="EMBL" id="KAF1304519.1"/>
    </source>
</evidence>
<dbReference type="Proteomes" id="UP000782705">
    <property type="component" value="Unassembled WGS sequence"/>
</dbReference>
<evidence type="ECO:0000256" key="1">
    <source>
        <dbReference type="RuleBase" id="RU003690"/>
    </source>
</evidence>
<dbReference type="EMBL" id="MAEL01000031">
    <property type="protein sequence ID" value="KAF1304519.1"/>
    <property type="molecule type" value="Genomic_DNA"/>
</dbReference>
<proteinExistence type="inferred from homology"/>
<dbReference type="PANTHER" id="PTHR10353">
    <property type="entry name" value="GLYCOSYL HYDROLASE"/>
    <property type="match status" value="1"/>
</dbReference>
<gene>
    <name evidence="2" type="ORF">BAU17_09965</name>
</gene>
<dbReference type="Pfam" id="PF00232">
    <property type="entry name" value="Glyco_hydro_1"/>
    <property type="match status" value="1"/>
</dbReference>
<sequence length="462" mass="53822">MKYTFARDFFWGAASSATQSEGRVPGDCKGENIWDYASKEYNHRFFDGVTTETTAKFYEDYQQDIQKMADISFNSFRTSISWSRLIPDGVGEVNAEAVTFYNNMLDELNAKGIQPFINLYHFDMPMKLQEIGGFENREVIQAYKKYAETCFELFGDKVAYWFTFNEPMIPAEAGYLHDRHYPYVVDFKRAAQVLHHIVLCHCEAIESFRAGNYLGKIGIIMDVIPVYPRSEHPADLYAAKMADLFYTKSLNDVILKGQYPQEIIDVLKKYNQLPEVTEADKLLLAKTKIDLLGINYYRPRRVKARESVPNPEGVFSPEWFYDNYEMPGRRMNTSRGIEIYPKGLYDIAKKIQNEYGNIDWFVSENGIGIQGEEAFIENGMVQDDYRIEFLQEHLAWLHQAIAEGSNCLGYHMWTFVDCWSWINAFKNRYGFYRMDLETGEKTVKKSGLWFKQLVENQGFEIE</sequence>
<dbReference type="PRINTS" id="PR00131">
    <property type="entry name" value="GLHYDRLASE1"/>
</dbReference>
<dbReference type="RefSeq" id="WP_161901549.1">
    <property type="nucleotide sequence ID" value="NZ_MAEL01000031.1"/>
</dbReference>
<dbReference type="InterPro" id="IPR001360">
    <property type="entry name" value="Glyco_hydro_1"/>
</dbReference>
<comment type="similarity">
    <text evidence="1">Belongs to the glycosyl hydrolase 1 family.</text>
</comment>
<reference evidence="2 3" key="1">
    <citation type="submission" date="2016-06" db="EMBL/GenBank/DDBJ databases">
        <title>Four novel species of enterococci isolated from chicken manure.</title>
        <authorList>
            <person name="Van Tyne D."/>
        </authorList>
    </citation>
    <scope>NUCLEOTIDE SEQUENCE [LARGE SCALE GENOMIC DNA]</scope>
    <source>
        <strain evidence="2 3">CU12B</strain>
    </source>
</reference>
<dbReference type="PANTHER" id="PTHR10353:SF139">
    <property type="entry name" value="6-PHOSPHO-BETA-GLUCOSIDASE GMUD"/>
    <property type="match status" value="1"/>
</dbReference>
<dbReference type="SUPFAM" id="SSF51445">
    <property type="entry name" value="(Trans)glycosidases"/>
    <property type="match status" value="1"/>
</dbReference>
<keyword evidence="3" id="KW-1185">Reference proteome</keyword>
<dbReference type="Gene3D" id="3.20.20.80">
    <property type="entry name" value="Glycosidases"/>
    <property type="match status" value="1"/>
</dbReference>
<dbReference type="InterPro" id="IPR017853">
    <property type="entry name" value="GH"/>
</dbReference>
<organism evidence="2 3">
    <name type="scientific">Candidatus Enterococcus willemsii</name>
    <dbReference type="NCBI Taxonomy" id="1857215"/>
    <lineage>
        <taxon>Bacteria</taxon>
        <taxon>Bacillati</taxon>
        <taxon>Bacillota</taxon>
        <taxon>Bacilli</taxon>
        <taxon>Lactobacillales</taxon>
        <taxon>Enterococcaceae</taxon>
        <taxon>Enterococcus</taxon>
    </lineage>
</organism>